<evidence type="ECO:0000256" key="12">
    <source>
        <dbReference type="HAMAP-Rule" id="MF_00176"/>
    </source>
</evidence>
<dbReference type="EMBL" id="DTHS01000034">
    <property type="protein sequence ID" value="HHR49043.1"/>
    <property type="molecule type" value="Genomic_DNA"/>
</dbReference>
<dbReference type="GO" id="GO:0005524">
    <property type="term" value="F:ATP binding"/>
    <property type="evidence" value="ECO:0007669"/>
    <property type="project" value="UniProtKB-UniRule"/>
</dbReference>
<dbReference type="GO" id="GO:0016260">
    <property type="term" value="P:selenocysteine biosynthetic process"/>
    <property type="evidence" value="ECO:0007669"/>
    <property type="project" value="UniProtKB-UniRule"/>
</dbReference>
<proteinExistence type="inferred from homology"/>
<dbReference type="HAMAP" id="MF_00176">
    <property type="entry name" value="Ser_tRNA_synth_type1"/>
    <property type="match status" value="1"/>
</dbReference>
<dbReference type="InterPro" id="IPR006195">
    <property type="entry name" value="aa-tRNA-synth_II"/>
</dbReference>
<dbReference type="AlphaFoldDB" id="A0A7V6CNB1"/>
<dbReference type="SUPFAM" id="SSF46589">
    <property type="entry name" value="tRNA-binding arm"/>
    <property type="match status" value="1"/>
</dbReference>
<comment type="pathway">
    <text evidence="2 12">Aminoacyl-tRNA biosynthesis; selenocysteinyl-tRNA(Sec) biosynthesis; L-seryl-tRNA(Sec) from L-serine and tRNA(Sec): step 1/1.</text>
</comment>
<dbReference type="InterPro" id="IPR045864">
    <property type="entry name" value="aa-tRNA-synth_II/BPL/LPL"/>
</dbReference>
<comment type="domain">
    <text evidence="12">Consists of two distinct domains, a catalytic core and a N-terminal extension that is involved in tRNA binding.</text>
</comment>
<organism evidence="17">
    <name type="scientific">candidate division WOR-3 bacterium</name>
    <dbReference type="NCBI Taxonomy" id="2052148"/>
    <lineage>
        <taxon>Bacteria</taxon>
        <taxon>Bacteria division WOR-3</taxon>
    </lineage>
</organism>
<dbReference type="Gene3D" id="3.30.930.10">
    <property type="entry name" value="Bira Bifunctional Protein, Domain 2"/>
    <property type="match status" value="1"/>
</dbReference>
<dbReference type="PANTHER" id="PTHR43697:SF1">
    <property type="entry name" value="SERINE--TRNA LIGASE"/>
    <property type="match status" value="1"/>
</dbReference>
<protein>
    <recommendedName>
        <fullName evidence="12">Serine--tRNA ligase</fullName>
        <ecNumber evidence="12">6.1.1.11</ecNumber>
    </recommendedName>
    <alternativeName>
        <fullName evidence="12">Seryl-tRNA synthetase</fullName>
        <shortName evidence="12">SerRS</shortName>
    </alternativeName>
    <alternativeName>
        <fullName evidence="12">Seryl-tRNA(Ser/Sec) synthetase</fullName>
    </alternativeName>
</protein>
<feature type="binding site" evidence="13">
    <location>
        <position position="258"/>
    </location>
    <ligand>
        <name>L-serine</name>
        <dbReference type="ChEBI" id="CHEBI:33384"/>
    </ligand>
</feature>
<dbReference type="GO" id="GO:0004828">
    <property type="term" value="F:serine-tRNA ligase activity"/>
    <property type="evidence" value="ECO:0007669"/>
    <property type="project" value="UniProtKB-UniRule"/>
</dbReference>
<evidence type="ECO:0000256" key="4">
    <source>
        <dbReference type="ARBA" id="ARBA00022490"/>
    </source>
</evidence>
<feature type="binding site" evidence="12 14">
    <location>
        <begin position="345"/>
        <end position="348"/>
    </location>
    <ligand>
        <name>ATP</name>
        <dbReference type="ChEBI" id="CHEBI:30616"/>
    </ligand>
</feature>
<name>A0A7V6CNB1_UNCW3</name>
<evidence type="ECO:0000256" key="6">
    <source>
        <dbReference type="ARBA" id="ARBA00022741"/>
    </source>
</evidence>
<feature type="binding site" evidence="12 14">
    <location>
        <begin position="258"/>
        <end position="260"/>
    </location>
    <ligand>
        <name>ATP</name>
        <dbReference type="ChEBI" id="CHEBI:30616"/>
    </ligand>
</feature>
<dbReference type="InterPro" id="IPR002314">
    <property type="entry name" value="aa-tRNA-synt_IIb"/>
</dbReference>
<feature type="domain" description="Aminoacyl-transfer RNA synthetases class-II family profile" evidence="16">
    <location>
        <begin position="179"/>
        <end position="405"/>
    </location>
</feature>
<dbReference type="SUPFAM" id="SSF55681">
    <property type="entry name" value="Class II aaRS and biotin synthetases"/>
    <property type="match status" value="1"/>
</dbReference>
<feature type="binding site" evidence="13">
    <location>
        <position position="378"/>
    </location>
    <ligand>
        <name>L-serine</name>
        <dbReference type="ChEBI" id="CHEBI:33384"/>
    </ligand>
</feature>
<feature type="binding site" evidence="12 13">
    <location>
        <position position="281"/>
    </location>
    <ligand>
        <name>L-serine</name>
        <dbReference type="ChEBI" id="CHEBI:33384"/>
    </ligand>
</feature>
<dbReference type="PANTHER" id="PTHR43697">
    <property type="entry name" value="SERYL-TRNA SYNTHETASE"/>
    <property type="match status" value="1"/>
</dbReference>
<dbReference type="InterPro" id="IPR015866">
    <property type="entry name" value="Ser-tRNA-synth_1_N"/>
</dbReference>
<evidence type="ECO:0000256" key="13">
    <source>
        <dbReference type="PIRSR" id="PIRSR001529-1"/>
    </source>
</evidence>
<evidence type="ECO:0000256" key="2">
    <source>
        <dbReference type="ARBA" id="ARBA00005045"/>
    </source>
</evidence>
<comment type="function">
    <text evidence="12">Catalyzes the attachment of serine to tRNA(Ser). Is also able to aminoacylate tRNA(Sec) with serine, to form the misacylated tRNA L-seryl-tRNA(Sec), which will be further converted into selenocysteinyl-tRNA(Sec).</text>
</comment>
<evidence type="ECO:0000256" key="11">
    <source>
        <dbReference type="ARBA" id="ARBA00048823"/>
    </source>
</evidence>
<evidence type="ECO:0000256" key="5">
    <source>
        <dbReference type="ARBA" id="ARBA00022598"/>
    </source>
</evidence>
<dbReference type="NCBIfam" id="TIGR00414">
    <property type="entry name" value="serS"/>
    <property type="match status" value="1"/>
</dbReference>
<evidence type="ECO:0000256" key="1">
    <source>
        <dbReference type="ARBA" id="ARBA00004496"/>
    </source>
</evidence>
<evidence type="ECO:0000256" key="10">
    <source>
        <dbReference type="ARBA" id="ARBA00047929"/>
    </source>
</evidence>
<feature type="binding site" evidence="12">
    <location>
        <position position="380"/>
    </location>
    <ligand>
        <name>L-serine</name>
        <dbReference type="ChEBI" id="CHEBI:33384"/>
    </ligand>
</feature>
<keyword evidence="7 12" id="KW-0067">ATP-binding</keyword>
<reference evidence="17" key="1">
    <citation type="journal article" date="2020" name="mSystems">
        <title>Genome- and Community-Level Interaction Insights into Carbon Utilization and Element Cycling Functions of Hydrothermarchaeota in Hydrothermal Sediment.</title>
        <authorList>
            <person name="Zhou Z."/>
            <person name="Liu Y."/>
            <person name="Xu W."/>
            <person name="Pan J."/>
            <person name="Luo Z.H."/>
            <person name="Li M."/>
        </authorList>
    </citation>
    <scope>NUCLEOTIDE SEQUENCE [LARGE SCALE GENOMIC DNA]</scope>
    <source>
        <strain evidence="17">SpSt-791</strain>
    </source>
</reference>
<comment type="similarity">
    <text evidence="3 12">Belongs to the class-II aminoacyl-tRNA synthetase family. Type-1 seryl-tRNA synthetase subfamily.</text>
</comment>
<dbReference type="Gene3D" id="1.10.287.40">
    <property type="entry name" value="Serine-tRNA synthetase, tRNA binding domain"/>
    <property type="match status" value="1"/>
</dbReference>
<feature type="binding site" evidence="12">
    <location>
        <position position="274"/>
    </location>
    <ligand>
        <name>ATP</name>
        <dbReference type="ChEBI" id="CHEBI:30616"/>
    </ligand>
</feature>
<dbReference type="InterPro" id="IPR042103">
    <property type="entry name" value="SerRS_1_N_sf"/>
</dbReference>
<dbReference type="InterPro" id="IPR033729">
    <property type="entry name" value="SerRS_core"/>
</dbReference>
<evidence type="ECO:0000256" key="8">
    <source>
        <dbReference type="ARBA" id="ARBA00022917"/>
    </source>
</evidence>
<keyword evidence="8 12" id="KW-0648">Protein biosynthesis</keyword>
<feature type="binding site" evidence="12">
    <location>
        <begin position="227"/>
        <end position="229"/>
    </location>
    <ligand>
        <name>L-serine</name>
        <dbReference type="ChEBI" id="CHEBI:33384"/>
    </ligand>
</feature>
<feature type="binding site" evidence="13">
    <location>
        <position position="227"/>
    </location>
    <ligand>
        <name>L-serine</name>
        <dbReference type="ChEBI" id="CHEBI:33384"/>
    </ligand>
</feature>
<keyword evidence="6 12" id="KW-0547">Nucleotide-binding</keyword>
<keyword evidence="5 12" id="KW-0436">Ligase</keyword>
<dbReference type="Pfam" id="PF00587">
    <property type="entry name" value="tRNA-synt_2b"/>
    <property type="match status" value="1"/>
</dbReference>
<evidence type="ECO:0000313" key="17">
    <source>
        <dbReference type="EMBL" id="HHR49043.1"/>
    </source>
</evidence>
<evidence type="ECO:0000256" key="3">
    <source>
        <dbReference type="ARBA" id="ARBA00010728"/>
    </source>
</evidence>
<accession>A0A7V6CNB1</accession>
<dbReference type="UniPathway" id="UPA00906">
    <property type="reaction ID" value="UER00895"/>
</dbReference>
<dbReference type="PIRSF" id="PIRSF001529">
    <property type="entry name" value="Ser-tRNA-synth_IIa"/>
    <property type="match status" value="1"/>
</dbReference>
<dbReference type="PRINTS" id="PR00981">
    <property type="entry name" value="TRNASYNTHSER"/>
</dbReference>
<keyword evidence="9 12" id="KW-0030">Aminoacyl-tRNA synthetase</keyword>
<gene>
    <name evidence="12" type="primary">serS</name>
    <name evidence="17" type="ORF">ENV79_05355</name>
</gene>
<keyword evidence="4 12" id="KW-0963">Cytoplasm</keyword>
<comment type="subunit">
    <text evidence="12">Homodimer. The tRNA molecule binds across the dimer.</text>
</comment>
<sequence>MMDLKFVRENPEKVKEILRRREEQVDIDKILALDEKRRILIKKRDELRHLRKEISEFFNKQKEKLSAEEINKKREEAKEISRKVKEIDDELSLIEKELKELLLYLPNKIHPSVKDEEVIIKEEGEIPKFDFKPFCHWEIGEVLGILDLERSAKIAGSRFILFKGLGALLERALINFCLDYHRKYHNYLEISPPYLNKEECFYGAGQLPKLKDEMYYLPEDELYLIPTAEVPLVNLHANEILKEDDLPKYYMAYTACFRREAGSYGKDVRGIIRVHQFDKVELVKYTLPEDSYFELEKMVKEVEAILKALKLPYRIKQLAAKDMAFQSAKTYDIDVYAVGIGEWLEVSSISNCEDFQAKRNNTRVRRRNGELDYCHILNGSGVAFPRVFIAIVENYQQKDGSIIIPEVLRPYLSGLEKIERRK</sequence>
<dbReference type="EC" id="6.1.1.11" evidence="12"/>
<comment type="catalytic activity">
    <reaction evidence="11 12">
        <text>tRNA(Ser) + L-serine + ATP = L-seryl-tRNA(Ser) + AMP + diphosphate + H(+)</text>
        <dbReference type="Rhea" id="RHEA:12292"/>
        <dbReference type="Rhea" id="RHEA-COMP:9669"/>
        <dbReference type="Rhea" id="RHEA-COMP:9703"/>
        <dbReference type="ChEBI" id="CHEBI:15378"/>
        <dbReference type="ChEBI" id="CHEBI:30616"/>
        <dbReference type="ChEBI" id="CHEBI:33019"/>
        <dbReference type="ChEBI" id="CHEBI:33384"/>
        <dbReference type="ChEBI" id="CHEBI:78442"/>
        <dbReference type="ChEBI" id="CHEBI:78533"/>
        <dbReference type="ChEBI" id="CHEBI:456215"/>
        <dbReference type="EC" id="6.1.1.11"/>
    </reaction>
</comment>
<dbReference type="CDD" id="cd00770">
    <property type="entry name" value="SerRS_core"/>
    <property type="match status" value="1"/>
</dbReference>
<evidence type="ECO:0000256" key="7">
    <source>
        <dbReference type="ARBA" id="ARBA00022840"/>
    </source>
</evidence>
<evidence type="ECO:0000256" key="14">
    <source>
        <dbReference type="PIRSR" id="PIRSR001529-2"/>
    </source>
</evidence>
<evidence type="ECO:0000259" key="16">
    <source>
        <dbReference type="PROSITE" id="PS50862"/>
    </source>
</evidence>
<comment type="subcellular location">
    <subcellularLocation>
        <location evidence="1 12">Cytoplasm</location>
    </subcellularLocation>
</comment>
<evidence type="ECO:0000256" key="9">
    <source>
        <dbReference type="ARBA" id="ARBA00023146"/>
    </source>
</evidence>
<comment type="caution">
    <text evidence="17">The sequence shown here is derived from an EMBL/GenBank/DDBJ whole genome shotgun (WGS) entry which is preliminary data.</text>
</comment>
<feature type="binding site" evidence="14">
    <location>
        <begin position="274"/>
        <end position="277"/>
    </location>
    <ligand>
        <name>ATP</name>
        <dbReference type="ChEBI" id="CHEBI:30616"/>
    </ligand>
</feature>
<feature type="coiled-coil region" evidence="15">
    <location>
        <begin position="33"/>
        <end position="97"/>
    </location>
</feature>
<evidence type="ECO:0000256" key="15">
    <source>
        <dbReference type="SAM" id="Coils"/>
    </source>
</evidence>
<dbReference type="InterPro" id="IPR010978">
    <property type="entry name" value="tRNA-bd_arm"/>
</dbReference>
<dbReference type="GO" id="GO:0005737">
    <property type="term" value="C:cytoplasm"/>
    <property type="evidence" value="ECO:0007669"/>
    <property type="project" value="UniProtKB-SubCell"/>
</dbReference>
<dbReference type="GO" id="GO:0006434">
    <property type="term" value="P:seryl-tRNA aminoacylation"/>
    <property type="evidence" value="ECO:0007669"/>
    <property type="project" value="UniProtKB-UniRule"/>
</dbReference>
<dbReference type="Pfam" id="PF02403">
    <property type="entry name" value="Seryl_tRNA_N"/>
    <property type="match status" value="1"/>
</dbReference>
<comment type="catalytic activity">
    <reaction evidence="10 12">
        <text>tRNA(Sec) + L-serine + ATP = L-seryl-tRNA(Sec) + AMP + diphosphate + H(+)</text>
        <dbReference type="Rhea" id="RHEA:42580"/>
        <dbReference type="Rhea" id="RHEA-COMP:9742"/>
        <dbReference type="Rhea" id="RHEA-COMP:10128"/>
        <dbReference type="ChEBI" id="CHEBI:15378"/>
        <dbReference type="ChEBI" id="CHEBI:30616"/>
        <dbReference type="ChEBI" id="CHEBI:33019"/>
        <dbReference type="ChEBI" id="CHEBI:33384"/>
        <dbReference type="ChEBI" id="CHEBI:78442"/>
        <dbReference type="ChEBI" id="CHEBI:78533"/>
        <dbReference type="ChEBI" id="CHEBI:456215"/>
        <dbReference type="EC" id="6.1.1.11"/>
    </reaction>
</comment>
<keyword evidence="15" id="KW-0175">Coiled coil</keyword>
<dbReference type="InterPro" id="IPR002317">
    <property type="entry name" value="Ser-tRNA-ligase_type_1"/>
</dbReference>
<dbReference type="PROSITE" id="PS50862">
    <property type="entry name" value="AA_TRNA_LIGASE_II"/>
    <property type="match status" value="1"/>
</dbReference>